<gene>
    <name evidence="1" type="ORF">GMARGA_LOCUS38655</name>
</gene>
<evidence type="ECO:0000313" key="1">
    <source>
        <dbReference type="EMBL" id="CAG8847409.1"/>
    </source>
</evidence>
<name>A0ABN7X649_GIGMA</name>
<accession>A0ABN7X649</accession>
<reference evidence="1 2" key="1">
    <citation type="submission" date="2021-06" db="EMBL/GenBank/DDBJ databases">
        <authorList>
            <person name="Kallberg Y."/>
            <person name="Tangrot J."/>
            <person name="Rosling A."/>
        </authorList>
    </citation>
    <scope>NUCLEOTIDE SEQUENCE [LARGE SCALE GENOMIC DNA]</scope>
    <source>
        <strain evidence="1 2">120-4 pot B 10/14</strain>
    </source>
</reference>
<dbReference type="Proteomes" id="UP000789901">
    <property type="component" value="Unassembled WGS sequence"/>
</dbReference>
<feature type="non-terminal residue" evidence="1">
    <location>
        <position position="41"/>
    </location>
</feature>
<feature type="non-terminal residue" evidence="1">
    <location>
        <position position="1"/>
    </location>
</feature>
<dbReference type="EMBL" id="CAJVQB010087503">
    <property type="protein sequence ID" value="CAG8847409.1"/>
    <property type="molecule type" value="Genomic_DNA"/>
</dbReference>
<organism evidence="1 2">
    <name type="scientific">Gigaspora margarita</name>
    <dbReference type="NCBI Taxonomy" id="4874"/>
    <lineage>
        <taxon>Eukaryota</taxon>
        <taxon>Fungi</taxon>
        <taxon>Fungi incertae sedis</taxon>
        <taxon>Mucoromycota</taxon>
        <taxon>Glomeromycotina</taxon>
        <taxon>Glomeromycetes</taxon>
        <taxon>Diversisporales</taxon>
        <taxon>Gigasporaceae</taxon>
        <taxon>Gigaspora</taxon>
    </lineage>
</organism>
<evidence type="ECO:0000313" key="2">
    <source>
        <dbReference type="Proteomes" id="UP000789901"/>
    </source>
</evidence>
<keyword evidence="2" id="KW-1185">Reference proteome</keyword>
<comment type="caution">
    <text evidence="1">The sequence shown here is derived from an EMBL/GenBank/DDBJ whole genome shotgun (WGS) entry which is preliminary data.</text>
</comment>
<proteinExistence type="predicted"/>
<protein>
    <submittedName>
        <fullName evidence="1">11061_t:CDS:1</fullName>
    </submittedName>
</protein>
<sequence>NQKSVRAPIHAFCLSYIEWMQECAILGNHLKQKCKHKEIAK</sequence>